<dbReference type="OrthoDB" id="9990906at2759"/>
<dbReference type="Pfam" id="PF00001">
    <property type="entry name" value="7tm_1"/>
    <property type="match status" value="1"/>
</dbReference>
<evidence type="ECO:0000256" key="3">
    <source>
        <dbReference type="ARBA" id="ARBA00022692"/>
    </source>
</evidence>
<gene>
    <name evidence="13" type="primary">Cnmar</name>
</gene>
<dbReference type="AlphaFoldDB" id="A0A8B8IVX8"/>
<evidence type="ECO:0000256" key="9">
    <source>
        <dbReference type="RuleBase" id="RU000688"/>
    </source>
</evidence>
<evidence type="ECO:0000313" key="12">
    <source>
        <dbReference type="Proteomes" id="UP001652626"/>
    </source>
</evidence>
<evidence type="ECO:0000256" key="6">
    <source>
        <dbReference type="ARBA" id="ARBA00023136"/>
    </source>
</evidence>
<dbReference type="PROSITE" id="PS00237">
    <property type="entry name" value="G_PROTEIN_RECEP_F1_1"/>
    <property type="match status" value="1"/>
</dbReference>
<dbReference type="SUPFAM" id="SSF81321">
    <property type="entry name" value="Family A G protein-coupled receptor-like"/>
    <property type="match status" value="1"/>
</dbReference>
<evidence type="ECO:0000256" key="8">
    <source>
        <dbReference type="ARBA" id="ARBA00023224"/>
    </source>
</evidence>
<dbReference type="Gene3D" id="1.20.1070.10">
    <property type="entry name" value="Rhodopsin 7-helix transmembrane proteins"/>
    <property type="match status" value="1"/>
</dbReference>
<evidence type="ECO:0000256" key="4">
    <source>
        <dbReference type="ARBA" id="ARBA00022989"/>
    </source>
</evidence>
<dbReference type="InterPro" id="IPR000276">
    <property type="entry name" value="GPCR_Rhodpsn"/>
</dbReference>
<evidence type="ECO:0000256" key="1">
    <source>
        <dbReference type="ARBA" id="ARBA00004141"/>
    </source>
</evidence>
<comment type="subcellular location">
    <subcellularLocation>
        <location evidence="1">Membrane</location>
        <topology evidence="1">Multi-pass membrane protein</topology>
    </subcellularLocation>
</comment>
<dbReference type="InterPro" id="IPR017452">
    <property type="entry name" value="GPCR_Rhodpsn_7TM"/>
</dbReference>
<accession>A0A8B8IVX8</accession>
<evidence type="ECO:0000256" key="7">
    <source>
        <dbReference type="ARBA" id="ARBA00023170"/>
    </source>
</evidence>
<evidence type="ECO:0000313" key="13">
    <source>
        <dbReference type="RefSeq" id="XP_026500722.2"/>
    </source>
</evidence>
<dbReference type="Proteomes" id="UP001652626">
    <property type="component" value="Chromosome Z"/>
</dbReference>
<feature type="domain" description="G-protein coupled receptors family 1 profile" evidence="11">
    <location>
        <begin position="55"/>
        <end position="322"/>
    </location>
</feature>
<feature type="transmembrane region" description="Helical" evidence="10">
    <location>
        <begin position="155"/>
        <end position="178"/>
    </location>
</feature>
<feature type="transmembrane region" description="Helical" evidence="10">
    <location>
        <begin position="265"/>
        <end position="286"/>
    </location>
</feature>
<feature type="transmembrane region" description="Helical" evidence="10">
    <location>
        <begin position="203"/>
        <end position="225"/>
    </location>
</feature>
<evidence type="ECO:0000259" key="11">
    <source>
        <dbReference type="PROSITE" id="PS50262"/>
    </source>
</evidence>
<dbReference type="RefSeq" id="XP_026500722.2">
    <property type="nucleotide sequence ID" value="XM_026644937.2"/>
</dbReference>
<feature type="transmembrane region" description="Helical" evidence="10">
    <location>
        <begin position="306"/>
        <end position="324"/>
    </location>
</feature>
<keyword evidence="7 9" id="KW-0675">Receptor</keyword>
<dbReference type="OMA" id="RAMASTM"/>
<organism evidence="12 13">
    <name type="scientific">Vanessa tameamea</name>
    <name type="common">Kamehameha butterfly</name>
    <dbReference type="NCBI Taxonomy" id="334116"/>
    <lineage>
        <taxon>Eukaryota</taxon>
        <taxon>Metazoa</taxon>
        <taxon>Ecdysozoa</taxon>
        <taxon>Arthropoda</taxon>
        <taxon>Hexapoda</taxon>
        <taxon>Insecta</taxon>
        <taxon>Pterygota</taxon>
        <taxon>Neoptera</taxon>
        <taxon>Endopterygota</taxon>
        <taxon>Lepidoptera</taxon>
        <taxon>Glossata</taxon>
        <taxon>Ditrysia</taxon>
        <taxon>Papilionoidea</taxon>
        <taxon>Nymphalidae</taxon>
        <taxon>Nymphalinae</taxon>
        <taxon>Vanessa</taxon>
    </lineage>
</organism>
<keyword evidence="8 9" id="KW-0807">Transducer</keyword>
<feature type="transmembrane region" description="Helical" evidence="10">
    <location>
        <begin position="113"/>
        <end position="134"/>
    </location>
</feature>
<feature type="transmembrane region" description="Helical" evidence="10">
    <location>
        <begin position="41"/>
        <end position="64"/>
    </location>
</feature>
<name>A0A8B8IVX8_VANTA</name>
<comment type="similarity">
    <text evidence="2 9">Belongs to the G-protein coupled receptor 1 family.</text>
</comment>
<feature type="transmembrane region" description="Helical" evidence="10">
    <location>
        <begin position="76"/>
        <end position="93"/>
    </location>
</feature>
<dbReference type="PANTHER" id="PTHR24243:SF230">
    <property type="entry name" value="G-PROTEIN COUPLED RECEPTORS FAMILY 1 PROFILE DOMAIN-CONTAINING PROTEIN"/>
    <property type="match status" value="1"/>
</dbReference>
<sequence>MDSNMSLGTISNFTTITESPIIGANQTEFDLWAVQMVSSFYLYYTPMLVFLGVIGNLVSIYVFYISKLRLQSTSQYLSALALSDTVFLLQLTPPWLSATQITGIFHRGGFCQVFVYISYVSCCLSAWLVVSFTLERFVAVIYPLRRNAVCTVARARYVIISIVLASLILNIPVLRFAVPSHNDCNIDREYLDHAARFNLVDTIVSFTIPLAGIVILNSWIMFGVWRLERTRRRLMKAERPRGRRRARCTRLLACQRAQQRVTRMLLIVSSVFVILNLPAYTFRVLAYAYDLNTDEIGGRWTALQQLSVMFFHTNFAINFMLYCLTGQNFRRALVQSVPWLRRRPCLANALRDDAVLPPRTGSLSSLSAVSYASNNTEATSNFVVSSVATSTNNVNNNRSNCNRIDHFITRWTFDNTRQRRGLNHQNTTIDMPMDNEAIEMRSMGAI</sequence>
<protein>
    <submittedName>
        <fullName evidence="13">Neuromedin-U receptor 1 isoform X1</fullName>
    </submittedName>
</protein>
<keyword evidence="4 10" id="KW-1133">Transmembrane helix</keyword>
<evidence type="ECO:0000256" key="2">
    <source>
        <dbReference type="ARBA" id="ARBA00010663"/>
    </source>
</evidence>
<dbReference type="PROSITE" id="PS50262">
    <property type="entry name" value="G_PROTEIN_RECEP_F1_2"/>
    <property type="match status" value="1"/>
</dbReference>
<dbReference type="GO" id="GO:0004930">
    <property type="term" value="F:G protein-coupled receptor activity"/>
    <property type="evidence" value="ECO:0007669"/>
    <property type="project" value="UniProtKB-KW"/>
</dbReference>
<keyword evidence="6 10" id="KW-0472">Membrane</keyword>
<dbReference type="GO" id="GO:0005886">
    <property type="term" value="C:plasma membrane"/>
    <property type="evidence" value="ECO:0007669"/>
    <property type="project" value="TreeGrafter"/>
</dbReference>
<keyword evidence="12" id="KW-1185">Reference proteome</keyword>
<proteinExistence type="inferred from homology"/>
<keyword evidence="5 9" id="KW-0297">G-protein coupled receptor</keyword>
<dbReference type="CDD" id="cd14978">
    <property type="entry name" value="7tmA_FMRFamide_R-like"/>
    <property type="match status" value="1"/>
</dbReference>
<dbReference type="PANTHER" id="PTHR24243">
    <property type="entry name" value="G-PROTEIN COUPLED RECEPTOR"/>
    <property type="match status" value="1"/>
</dbReference>
<evidence type="ECO:0000256" key="10">
    <source>
        <dbReference type="SAM" id="Phobius"/>
    </source>
</evidence>
<keyword evidence="3 9" id="KW-0812">Transmembrane</keyword>
<dbReference type="GeneID" id="113404145"/>
<dbReference type="PRINTS" id="PR00237">
    <property type="entry name" value="GPCRRHODOPSN"/>
</dbReference>
<evidence type="ECO:0000256" key="5">
    <source>
        <dbReference type="ARBA" id="ARBA00023040"/>
    </source>
</evidence>
<reference evidence="13" key="1">
    <citation type="submission" date="2025-08" db="UniProtKB">
        <authorList>
            <consortium name="RefSeq"/>
        </authorList>
    </citation>
    <scope>IDENTIFICATION</scope>
    <source>
        <tissue evidence="13">Whole body</tissue>
    </source>
</reference>